<protein>
    <submittedName>
        <fullName evidence="3">3-alpha-(Or 20-beta)-hydroxysteroid dehydrogenase</fullName>
        <ecNumber evidence="3">1.1.1.53</ecNumber>
    </submittedName>
</protein>
<dbReference type="InterPro" id="IPR036291">
    <property type="entry name" value="NAD(P)-bd_dom_sf"/>
</dbReference>
<evidence type="ECO:0000256" key="1">
    <source>
        <dbReference type="ARBA" id="ARBA00006484"/>
    </source>
</evidence>
<sequence>MGDFEGKVALVTGGGSGIGASCARLLAAGGAKVLVVDVSEKAAQEVVVELGESAALFVADVSDPASGAAAVQAAVEHWGALHLAVNNAGIGGPLGPIDAIDDDGWNRLIAINLSGVFYGMRAQIPAMATAGGGSIVNMSSILGLVGSPLAIPYVAAKHAVSGMTKAAAIAFAAQGVRINSVHPGYIDTPLLGALDEATLGALIGMHPIGRLGKPEEVAEVVGFLLSDRSSNVTGSQYVVDGGYTAQ</sequence>
<dbReference type="Gene3D" id="3.40.50.720">
    <property type="entry name" value="NAD(P)-binding Rossmann-like Domain"/>
    <property type="match status" value="1"/>
</dbReference>
<dbReference type="PRINTS" id="PR00080">
    <property type="entry name" value="SDRFAMILY"/>
</dbReference>
<dbReference type="Pfam" id="PF13561">
    <property type="entry name" value="adh_short_C2"/>
    <property type="match status" value="1"/>
</dbReference>
<dbReference type="FunFam" id="3.40.50.720:FF:000084">
    <property type="entry name" value="Short-chain dehydrogenase reductase"/>
    <property type="match status" value="1"/>
</dbReference>
<dbReference type="InterPro" id="IPR020904">
    <property type="entry name" value="Sc_DH/Rdtase_CS"/>
</dbReference>
<dbReference type="PROSITE" id="PS00061">
    <property type="entry name" value="ADH_SHORT"/>
    <property type="match status" value="1"/>
</dbReference>
<dbReference type="InterPro" id="IPR002347">
    <property type="entry name" value="SDR_fam"/>
</dbReference>
<dbReference type="PANTHER" id="PTHR42760">
    <property type="entry name" value="SHORT-CHAIN DEHYDROGENASES/REDUCTASES FAMILY MEMBER"/>
    <property type="match status" value="1"/>
</dbReference>
<organism evidence="3">
    <name type="scientific">mine drainage metagenome</name>
    <dbReference type="NCBI Taxonomy" id="410659"/>
    <lineage>
        <taxon>unclassified sequences</taxon>
        <taxon>metagenomes</taxon>
        <taxon>ecological metagenomes</taxon>
    </lineage>
</organism>
<name>A0A1J5QRC8_9ZZZZ</name>
<dbReference type="SUPFAM" id="SSF51735">
    <property type="entry name" value="NAD(P)-binding Rossmann-fold domains"/>
    <property type="match status" value="1"/>
</dbReference>
<dbReference type="PROSITE" id="PS51257">
    <property type="entry name" value="PROKAR_LIPOPROTEIN"/>
    <property type="match status" value="1"/>
</dbReference>
<accession>A0A1J5QRC8</accession>
<proteinExistence type="inferred from homology"/>
<comment type="caution">
    <text evidence="3">The sequence shown here is derived from an EMBL/GenBank/DDBJ whole genome shotgun (WGS) entry which is preliminary data.</text>
</comment>
<evidence type="ECO:0000256" key="2">
    <source>
        <dbReference type="ARBA" id="ARBA00023002"/>
    </source>
</evidence>
<reference evidence="3" key="1">
    <citation type="submission" date="2016-10" db="EMBL/GenBank/DDBJ databases">
        <title>Sequence of Gallionella enrichment culture.</title>
        <authorList>
            <person name="Poehlein A."/>
            <person name="Muehling M."/>
            <person name="Daniel R."/>
        </authorList>
    </citation>
    <scope>NUCLEOTIDE SEQUENCE</scope>
</reference>
<dbReference type="NCBIfam" id="NF005559">
    <property type="entry name" value="PRK07231.1"/>
    <property type="match status" value="1"/>
</dbReference>
<dbReference type="PRINTS" id="PR00081">
    <property type="entry name" value="GDHRDH"/>
</dbReference>
<comment type="similarity">
    <text evidence="1">Belongs to the short-chain dehydrogenases/reductases (SDR) family.</text>
</comment>
<dbReference type="PANTHER" id="PTHR42760:SF133">
    <property type="entry name" value="3-OXOACYL-[ACYL-CARRIER-PROTEIN] REDUCTASE"/>
    <property type="match status" value="1"/>
</dbReference>
<dbReference type="EMBL" id="MLJW01000497">
    <property type="protein sequence ID" value="OIQ86150.1"/>
    <property type="molecule type" value="Genomic_DNA"/>
</dbReference>
<gene>
    <name evidence="3" type="primary">fabG3_3</name>
    <name evidence="3" type="ORF">GALL_319900</name>
</gene>
<dbReference type="EC" id="1.1.1.53" evidence="3"/>
<dbReference type="GO" id="GO:0047044">
    <property type="term" value="F:androstan-3-alpha,17-beta-diol dehydrogenase (NAD+) activity"/>
    <property type="evidence" value="ECO:0007669"/>
    <property type="project" value="UniProtKB-EC"/>
</dbReference>
<dbReference type="AlphaFoldDB" id="A0A1J5QRC8"/>
<keyword evidence="2 3" id="KW-0560">Oxidoreductase</keyword>
<evidence type="ECO:0000313" key="3">
    <source>
        <dbReference type="EMBL" id="OIQ86150.1"/>
    </source>
</evidence>